<feature type="signal peptide" evidence="2">
    <location>
        <begin position="1"/>
        <end position="21"/>
    </location>
</feature>
<dbReference type="RefSeq" id="WP_146653404.1">
    <property type="nucleotide sequence ID" value="NZ_CP012333.1"/>
</dbReference>
<proteinExistence type="predicted"/>
<sequence length="664" mass="68948">MRKVLACAALATLFVPSLAFAKESPSVDEDEQDNEALEDEALGPGSNLRTRAERISFDARLRTLELSGNVRVDSAPFHLRSESITLSRTRYGIEVDGKGSLAFCPCLGTPLRVDFDHAIVAPPGDLILRSPTLRIYGVPVLYLPYFWLRSDERLGLLPPDIAWRGQDGFFIGEGIHVPWKQGGGKSSLDLRGGAYLVRGYALDTRLKTPSSYLHVRYDELKGASSPLLLGQVDPDEQTDADTGLLLEARGATASEELGVAWDADMIRGRRGVVSTTELDAAAKPWDRASFEAAVHGGPFVVSSGIRAVTRRGGNLGDVDAVGPIARARASGAAASGIAYDLTLEGGALRLTNQTPSATSPSAGTLSFARAEIGALAATAMGPLEASLALRGIGDVTADPDRDGTDRAGSARARLGLPLARAYASEGEPNDPWVHVIEPFAEAAVLHAKGDGLLGIAPGRALTGISGTAPLADVGVSTGVGRWGARKALTVDVAGGAAFGSDVVGQAVRPLGRARVAASLSWLGATVDGGYVLGDSPARSGAVTVAHVRFGPSDGPRVLANVAERNGLDPVLARALSDVGTEPSSGFLTSDGTTGGAGLVVPWSHFLTTSVAADADATNAELVAARGAIELRDRCGCLTLRALAAHRIGRSGVDVWVALDFAADR</sequence>
<protein>
    <recommendedName>
        <fullName evidence="5">LPS-assembly protein LptD</fullName>
    </recommendedName>
</protein>
<organism evidence="3 4">
    <name type="scientific">Labilithrix luteola</name>
    <dbReference type="NCBI Taxonomy" id="1391654"/>
    <lineage>
        <taxon>Bacteria</taxon>
        <taxon>Pseudomonadati</taxon>
        <taxon>Myxococcota</taxon>
        <taxon>Polyangia</taxon>
        <taxon>Polyangiales</taxon>
        <taxon>Labilitrichaceae</taxon>
        <taxon>Labilithrix</taxon>
    </lineage>
</organism>
<keyword evidence="4" id="KW-1185">Reference proteome</keyword>
<feature type="chain" id="PRO_5005466842" description="LPS-assembly protein LptD" evidence="2">
    <location>
        <begin position="22"/>
        <end position="664"/>
    </location>
</feature>
<dbReference type="KEGG" id="llu:AKJ09_09147"/>
<feature type="compositionally biased region" description="Acidic residues" evidence="1">
    <location>
        <begin position="26"/>
        <end position="41"/>
    </location>
</feature>
<evidence type="ECO:0000256" key="2">
    <source>
        <dbReference type="SAM" id="SignalP"/>
    </source>
</evidence>
<evidence type="ECO:0000313" key="4">
    <source>
        <dbReference type="Proteomes" id="UP000064967"/>
    </source>
</evidence>
<reference evidence="3 4" key="1">
    <citation type="submission" date="2015-08" db="EMBL/GenBank/DDBJ databases">
        <authorList>
            <person name="Babu N.S."/>
            <person name="Beckwith C.J."/>
            <person name="Beseler K.G."/>
            <person name="Brison A."/>
            <person name="Carone J.V."/>
            <person name="Caskin T.P."/>
            <person name="Diamond M."/>
            <person name="Durham M.E."/>
            <person name="Foxe J.M."/>
            <person name="Go M."/>
            <person name="Henderson B.A."/>
            <person name="Jones I.B."/>
            <person name="McGettigan J.A."/>
            <person name="Micheletti S.J."/>
            <person name="Nasrallah M.E."/>
            <person name="Ortiz D."/>
            <person name="Piller C.R."/>
            <person name="Privatt S.R."/>
            <person name="Schneider S.L."/>
            <person name="Sharp S."/>
            <person name="Smith T.C."/>
            <person name="Stanton J.D."/>
            <person name="Ullery H.E."/>
            <person name="Wilson R.J."/>
            <person name="Serrano M.G."/>
            <person name="Buck G."/>
            <person name="Lee V."/>
            <person name="Wang Y."/>
            <person name="Carvalho R."/>
            <person name="Voegtly L."/>
            <person name="Shi R."/>
            <person name="Duckworth R."/>
            <person name="Johnson A."/>
            <person name="Loviza R."/>
            <person name="Walstead R."/>
            <person name="Shah Z."/>
            <person name="Kiflezghi M."/>
            <person name="Wade K."/>
            <person name="Ball S.L."/>
            <person name="Bradley K.W."/>
            <person name="Asai D.J."/>
            <person name="Bowman C.A."/>
            <person name="Russell D.A."/>
            <person name="Pope W.H."/>
            <person name="Jacobs-Sera D."/>
            <person name="Hendrix R.W."/>
            <person name="Hatfull G.F."/>
        </authorList>
    </citation>
    <scope>NUCLEOTIDE SEQUENCE [LARGE SCALE GENOMIC DNA]</scope>
    <source>
        <strain evidence="3 4">DSM 27648</strain>
    </source>
</reference>
<dbReference type="AlphaFoldDB" id="A0A0K1Q9R8"/>
<accession>A0A0K1Q9R8</accession>
<evidence type="ECO:0000313" key="3">
    <source>
        <dbReference type="EMBL" id="AKV02484.1"/>
    </source>
</evidence>
<dbReference type="Proteomes" id="UP000064967">
    <property type="component" value="Chromosome"/>
</dbReference>
<gene>
    <name evidence="3" type="ORF">AKJ09_09147</name>
</gene>
<dbReference type="EMBL" id="CP012333">
    <property type="protein sequence ID" value="AKV02484.1"/>
    <property type="molecule type" value="Genomic_DNA"/>
</dbReference>
<evidence type="ECO:0008006" key="5">
    <source>
        <dbReference type="Google" id="ProtNLM"/>
    </source>
</evidence>
<feature type="region of interest" description="Disordered" evidence="1">
    <location>
        <begin position="24"/>
        <end position="44"/>
    </location>
</feature>
<dbReference type="STRING" id="1391654.AKJ09_09147"/>
<evidence type="ECO:0000256" key="1">
    <source>
        <dbReference type="SAM" id="MobiDB-lite"/>
    </source>
</evidence>
<name>A0A0K1Q9R8_9BACT</name>
<dbReference type="OrthoDB" id="5489346at2"/>
<keyword evidence="2" id="KW-0732">Signal</keyword>